<dbReference type="Pfam" id="PF24818">
    <property type="entry name" value="PH_TRF2_HOY1"/>
    <property type="match status" value="1"/>
</dbReference>
<evidence type="ECO:0000256" key="1">
    <source>
        <dbReference type="SAM" id="MobiDB-lite"/>
    </source>
</evidence>
<accession>A0A8J5HA06</accession>
<evidence type="ECO:0000259" key="2">
    <source>
        <dbReference type="Pfam" id="PF24818"/>
    </source>
</evidence>
<feature type="region of interest" description="Disordered" evidence="1">
    <location>
        <begin position="212"/>
        <end position="231"/>
    </location>
</feature>
<organism evidence="3 4">
    <name type="scientific">Zingiber officinale</name>
    <name type="common">Ginger</name>
    <name type="synonym">Amomum zingiber</name>
    <dbReference type="NCBI Taxonomy" id="94328"/>
    <lineage>
        <taxon>Eukaryota</taxon>
        <taxon>Viridiplantae</taxon>
        <taxon>Streptophyta</taxon>
        <taxon>Embryophyta</taxon>
        <taxon>Tracheophyta</taxon>
        <taxon>Spermatophyta</taxon>
        <taxon>Magnoliopsida</taxon>
        <taxon>Liliopsida</taxon>
        <taxon>Zingiberales</taxon>
        <taxon>Zingiberaceae</taxon>
        <taxon>Zingiber</taxon>
    </lineage>
</organism>
<evidence type="ECO:0000313" key="4">
    <source>
        <dbReference type="Proteomes" id="UP000734854"/>
    </source>
</evidence>
<protein>
    <recommendedName>
        <fullName evidence="2">TRF2/HOY1 PH-like domain-containing protein</fullName>
    </recommendedName>
</protein>
<gene>
    <name evidence="3" type="ORF">ZIOFF_013442</name>
</gene>
<reference evidence="3 4" key="1">
    <citation type="submission" date="2020-08" db="EMBL/GenBank/DDBJ databases">
        <title>Plant Genome Project.</title>
        <authorList>
            <person name="Zhang R.-G."/>
        </authorList>
    </citation>
    <scope>NUCLEOTIDE SEQUENCE [LARGE SCALE GENOMIC DNA]</scope>
    <source>
        <tissue evidence="3">Rhizome</tissue>
    </source>
</reference>
<sequence>MTSPLATSFEELASGNTSLSCDALFYKQITDFIPQFFDNDSQSSAASDEQSIISRGNSLCCLLQQNTYSGRNGLIFGFWQALSRFHPALDSATSGDEVGSGGTLGREALTSPQEDQGCEHFVESRSLDDMSQMMHSQANAGKTLCFTSLKGSEVGEQFDFSASPSSLSKIKASNFPTSLLRIGTQKCVSRYEGALGTLDIVLARPPLFFRATDPQPRKHTPTLDFDSQDTPSPCSVEDTSLSCDALFDKEITDFIPQFFHNDSQSSAISDEQSIISRANSLCCLLQQNTVGKMVWSSNSASTELIPPSTRLCLLGGEVGSGGIQEF</sequence>
<dbReference type="AlphaFoldDB" id="A0A8J5HA06"/>
<dbReference type="Proteomes" id="UP000734854">
    <property type="component" value="Unassembled WGS sequence"/>
</dbReference>
<dbReference type="PANTHER" id="PTHR33494:SF1">
    <property type="entry name" value="C2H2-TYPE DOMAIN-CONTAINING PROTEIN-RELATED"/>
    <property type="match status" value="1"/>
</dbReference>
<feature type="domain" description="TRF2/HOY1 PH-like" evidence="2">
    <location>
        <begin position="194"/>
        <end position="220"/>
    </location>
</feature>
<dbReference type="PANTHER" id="PTHR33494">
    <property type="entry name" value="OS02G0793800 PROTEIN"/>
    <property type="match status" value="1"/>
</dbReference>
<proteinExistence type="predicted"/>
<name>A0A8J5HA06_ZINOF</name>
<comment type="caution">
    <text evidence="3">The sequence shown here is derived from an EMBL/GenBank/DDBJ whole genome shotgun (WGS) entry which is preliminary data.</text>
</comment>
<dbReference type="EMBL" id="JACMSC010000004">
    <property type="protein sequence ID" value="KAG6523581.1"/>
    <property type="molecule type" value="Genomic_DNA"/>
</dbReference>
<evidence type="ECO:0000313" key="3">
    <source>
        <dbReference type="EMBL" id="KAG6523581.1"/>
    </source>
</evidence>
<keyword evidence="4" id="KW-1185">Reference proteome</keyword>
<dbReference type="InterPro" id="IPR057939">
    <property type="entry name" value="TRF2_HOY1_PH"/>
</dbReference>